<dbReference type="EMBL" id="JANIID010000027">
    <property type="protein sequence ID" value="MCQ8773088.1"/>
    <property type="molecule type" value="Genomic_DNA"/>
</dbReference>
<evidence type="ECO:0000313" key="1">
    <source>
        <dbReference type="EMBL" id="MCQ8773088.1"/>
    </source>
</evidence>
<sequence>MRLNAMAARGHAAMGQGRETATALSAAQNALDSSKGAHQESRWVRFLDDQYLEAEAAACHRDLGEATAAERLAEASVQANADRRRRQAISRSVLATAQLQQNRLDEALDTADQALAELGGVHSERSAQALRDFRARLAPRRGEAVVREFERKALPLLGPAA</sequence>
<comment type="caution">
    <text evidence="1">The sequence shown here is derived from an EMBL/GenBank/DDBJ whole genome shotgun (WGS) entry which is preliminary data.</text>
</comment>
<dbReference type="AlphaFoldDB" id="A0A9X2LL14"/>
<dbReference type="Proteomes" id="UP001142374">
    <property type="component" value="Unassembled WGS sequence"/>
</dbReference>
<evidence type="ECO:0000313" key="2">
    <source>
        <dbReference type="Proteomes" id="UP001142374"/>
    </source>
</evidence>
<reference evidence="1" key="1">
    <citation type="submission" date="2022-06" db="EMBL/GenBank/DDBJ databases">
        <title>WGS of actinobacteria.</title>
        <authorList>
            <person name="Thawai C."/>
        </authorList>
    </citation>
    <scope>NUCLEOTIDE SEQUENCE</scope>
    <source>
        <strain evidence="1">AA8</strain>
    </source>
</reference>
<dbReference type="RefSeq" id="WP_240977025.1">
    <property type="nucleotide sequence ID" value="NZ_JAATER010000712.1"/>
</dbReference>
<gene>
    <name evidence="1" type="ORF">NQU55_25465</name>
</gene>
<name>A0A9X2LL14_9ACTN</name>
<organism evidence="1 2">
    <name type="scientific">Streptomyces telluris</name>
    <dbReference type="NCBI Taxonomy" id="2720021"/>
    <lineage>
        <taxon>Bacteria</taxon>
        <taxon>Bacillati</taxon>
        <taxon>Actinomycetota</taxon>
        <taxon>Actinomycetes</taxon>
        <taxon>Kitasatosporales</taxon>
        <taxon>Streptomycetaceae</taxon>
        <taxon>Streptomyces</taxon>
    </lineage>
</organism>
<keyword evidence="2" id="KW-1185">Reference proteome</keyword>
<accession>A0A9X2LL14</accession>
<dbReference type="InterPro" id="IPR011990">
    <property type="entry name" value="TPR-like_helical_dom_sf"/>
</dbReference>
<evidence type="ECO:0008006" key="3">
    <source>
        <dbReference type="Google" id="ProtNLM"/>
    </source>
</evidence>
<proteinExistence type="predicted"/>
<protein>
    <recommendedName>
        <fullName evidence="3">Regulatory protein</fullName>
    </recommendedName>
</protein>
<dbReference type="SUPFAM" id="SSF48452">
    <property type="entry name" value="TPR-like"/>
    <property type="match status" value="1"/>
</dbReference>